<accession>A0A382P3U3</accession>
<gene>
    <name evidence="1" type="ORF">METZ01_LOCUS319355</name>
</gene>
<dbReference type="EMBL" id="UINC01103822">
    <property type="protein sequence ID" value="SVC66501.1"/>
    <property type="molecule type" value="Genomic_DNA"/>
</dbReference>
<feature type="non-terminal residue" evidence="1">
    <location>
        <position position="1"/>
    </location>
</feature>
<organism evidence="1">
    <name type="scientific">marine metagenome</name>
    <dbReference type="NCBI Taxonomy" id="408172"/>
    <lineage>
        <taxon>unclassified sequences</taxon>
        <taxon>metagenomes</taxon>
        <taxon>ecological metagenomes</taxon>
    </lineage>
</organism>
<proteinExistence type="predicted"/>
<dbReference type="SUPFAM" id="SSF53756">
    <property type="entry name" value="UDP-Glycosyltransferase/glycogen phosphorylase"/>
    <property type="match status" value="1"/>
</dbReference>
<evidence type="ECO:0000313" key="1">
    <source>
        <dbReference type="EMBL" id="SVC66501.1"/>
    </source>
</evidence>
<evidence type="ECO:0008006" key="2">
    <source>
        <dbReference type="Google" id="ProtNLM"/>
    </source>
</evidence>
<sequence>AKAIAEAIDYLMNPKVREPMAKAARFLAEQFTQERNATEMLKIYEKII</sequence>
<protein>
    <recommendedName>
        <fullName evidence="2">Glycosyl transferase family 1 domain-containing protein</fullName>
    </recommendedName>
</protein>
<dbReference type="Gene3D" id="3.40.50.2000">
    <property type="entry name" value="Glycogen Phosphorylase B"/>
    <property type="match status" value="1"/>
</dbReference>
<name>A0A382P3U3_9ZZZZ</name>
<reference evidence="1" key="1">
    <citation type="submission" date="2018-05" db="EMBL/GenBank/DDBJ databases">
        <authorList>
            <person name="Lanie J.A."/>
            <person name="Ng W.-L."/>
            <person name="Kazmierczak K.M."/>
            <person name="Andrzejewski T.M."/>
            <person name="Davidsen T.M."/>
            <person name="Wayne K.J."/>
            <person name="Tettelin H."/>
            <person name="Glass J.I."/>
            <person name="Rusch D."/>
            <person name="Podicherti R."/>
            <person name="Tsui H.-C.T."/>
            <person name="Winkler M.E."/>
        </authorList>
    </citation>
    <scope>NUCLEOTIDE SEQUENCE</scope>
</reference>
<dbReference type="AlphaFoldDB" id="A0A382P3U3"/>